<dbReference type="Pfam" id="PF12708">
    <property type="entry name" value="Pect-lyase_RHGA_epim"/>
    <property type="match status" value="1"/>
</dbReference>
<dbReference type="InterPro" id="IPR006626">
    <property type="entry name" value="PbH1"/>
</dbReference>
<reference evidence="3" key="1">
    <citation type="journal article" date="2019" name="Int. J. Syst. Evol. Microbiol.">
        <title>The Global Catalogue of Microorganisms (GCM) 10K type strain sequencing project: providing services to taxonomists for standard genome sequencing and annotation.</title>
        <authorList>
            <consortium name="The Broad Institute Genomics Platform"/>
            <consortium name="The Broad Institute Genome Sequencing Center for Infectious Disease"/>
            <person name="Wu L."/>
            <person name="Ma J."/>
        </authorList>
    </citation>
    <scope>NUCLEOTIDE SEQUENCE [LARGE SCALE GENOMIC DNA]</scope>
    <source>
        <strain evidence="3">KCTC 42423</strain>
    </source>
</reference>
<accession>A0ABW5NAW7</accession>
<organism evidence="2 3">
    <name type="scientific">Aquimarina hainanensis</name>
    <dbReference type="NCBI Taxonomy" id="1578017"/>
    <lineage>
        <taxon>Bacteria</taxon>
        <taxon>Pseudomonadati</taxon>
        <taxon>Bacteroidota</taxon>
        <taxon>Flavobacteriia</taxon>
        <taxon>Flavobacteriales</taxon>
        <taxon>Flavobacteriaceae</taxon>
        <taxon>Aquimarina</taxon>
    </lineage>
</organism>
<dbReference type="Gene3D" id="2.160.20.10">
    <property type="entry name" value="Single-stranded right-handed beta-helix, Pectin lyase-like"/>
    <property type="match status" value="1"/>
</dbReference>
<dbReference type="RefSeq" id="WP_378254781.1">
    <property type="nucleotide sequence ID" value="NZ_JBHSJV010000001.1"/>
</dbReference>
<sequence>MKKSIFTLLISIVVLLGCENDTSFNNDTKAHDYEYVNALSKGAKGNGINDDTEAIQKLLDDKSIKTIYLQENHTFLVKSLIVPSNKTLIIDGTLKVNEKNTYSSSFNNLIYGNNVENIIISGNGIIDGNKDLLQQGYFSLIKFENSNNIEVSIKRIQNNRLPNAKPSNITLGCLYFVKCENVKINDIQLSNWSREGIWLKNTNNSIISNIQCLGDKDSWSGIQVSGENNTINSSIVENAGASGISFDSKYSLISNCIVKNNRFYHGFNFGHKGIPTENTQIINCVSRNSAENGFTFGFSSKDNYIINSHSDNASKAGFLVSNGATNITFNNISAKKSGFGLAIYGATIKVSNADFIENTVPFKIFTGTLGSQYEFDNVKLSSDLMNSSINLIDLNHANSYKPVEKYVDNLTGFQYYKVFNKNVRPLSHIRLEPAHGNTTLAGPFLKEVNSNYFVIGLVNKPENPAWLRFYIQ</sequence>
<dbReference type="EMBL" id="JBHULX010000039">
    <property type="protein sequence ID" value="MFD2592712.1"/>
    <property type="molecule type" value="Genomic_DNA"/>
</dbReference>
<dbReference type="SMART" id="SM00710">
    <property type="entry name" value="PbH1"/>
    <property type="match status" value="6"/>
</dbReference>
<dbReference type="InterPro" id="IPR011050">
    <property type="entry name" value="Pectin_lyase_fold/virulence"/>
</dbReference>
<protein>
    <submittedName>
        <fullName evidence="2">Glycosyl hydrolase family 28-related protein</fullName>
    </submittedName>
</protein>
<keyword evidence="3" id="KW-1185">Reference proteome</keyword>
<evidence type="ECO:0000313" key="3">
    <source>
        <dbReference type="Proteomes" id="UP001597459"/>
    </source>
</evidence>
<name>A0ABW5NAW7_9FLAO</name>
<dbReference type="GO" id="GO:0016787">
    <property type="term" value="F:hydrolase activity"/>
    <property type="evidence" value="ECO:0007669"/>
    <property type="project" value="UniProtKB-KW"/>
</dbReference>
<proteinExistence type="predicted"/>
<comment type="caution">
    <text evidence="2">The sequence shown here is derived from an EMBL/GenBank/DDBJ whole genome shotgun (WGS) entry which is preliminary data.</text>
</comment>
<dbReference type="InterPro" id="IPR012334">
    <property type="entry name" value="Pectin_lyas_fold"/>
</dbReference>
<dbReference type="Proteomes" id="UP001597459">
    <property type="component" value="Unassembled WGS sequence"/>
</dbReference>
<evidence type="ECO:0000313" key="2">
    <source>
        <dbReference type="EMBL" id="MFD2592712.1"/>
    </source>
</evidence>
<dbReference type="SUPFAM" id="SSF51126">
    <property type="entry name" value="Pectin lyase-like"/>
    <property type="match status" value="1"/>
</dbReference>
<keyword evidence="2" id="KW-0378">Hydrolase</keyword>
<feature type="domain" description="Rhamnogalacturonase A/B/Epimerase-like pectate lyase" evidence="1">
    <location>
        <begin position="35"/>
        <end position="260"/>
    </location>
</feature>
<evidence type="ECO:0000259" key="1">
    <source>
        <dbReference type="Pfam" id="PF12708"/>
    </source>
</evidence>
<gene>
    <name evidence="2" type="ORF">ACFSTE_17885</name>
</gene>
<dbReference type="InterPro" id="IPR024535">
    <property type="entry name" value="RHGA/B-epi-like_pectate_lyase"/>
</dbReference>
<dbReference type="PROSITE" id="PS51257">
    <property type="entry name" value="PROKAR_LIPOPROTEIN"/>
    <property type="match status" value="1"/>
</dbReference>